<keyword evidence="7" id="KW-1185">Reference proteome</keyword>
<dbReference type="PROSITE" id="PS51462">
    <property type="entry name" value="NUDIX"/>
    <property type="match status" value="1"/>
</dbReference>
<comment type="cofactor">
    <cofactor evidence="1">
        <name>Mg(2+)</name>
        <dbReference type="ChEBI" id="CHEBI:18420"/>
    </cofactor>
</comment>
<keyword evidence="3 6" id="KW-0378">Hydrolase</keyword>
<accession>A0ABP7K3F2</accession>
<reference evidence="7" key="1">
    <citation type="journal article" date="2019" name="Int. J. Syst. Evol. Microbiol.">
        <title>The Global Catalogue of Microorganisms (GCM) 10K type strain sequencing project: providing services to taxonomists for standard genome sequencing and annotation.</title>
        <authorList>
            <consortium name="The Broad Institute Genomics Platform"/>
            <consortium name="The Broad Institute Genome Sequencing Center for Infectious Disease"/>
            <person name="Wu L."/>
            <person name="Ma J."/>
        </authorList>
    </citation>
    <scope>NUCLEOTIDE SEQUENCE [LARGE SCALE GENOMIC DNA]</scope>
    <source>
        <strain evidence="7">JCM 17190</strain>
    </source>
</reference>
<dbReference type="CDD" id="cd04666">
    <property type="entry name" value="NUDIX_DIPP2_like_Nudt4"/>
    <property type="match status" value="1"/>
</dbReference>
<dbReference type="Pfam" id="PF00293">
    <property type="entry name" value="NUDIX"/>
    <property type="match status" value="1"/>
</dbReference>
<keyword evidence="2" id="KW-0479">Metal-binding</keyword>
<dbReference type="EMBL" id="BAABDF010000006">
    <property type="protein sequence ID" value="GAA3864522.1"/>
    <property type="molecule type" value="Genomic_DNA"/>
</dbReference>
<dbReference type="PANTHER" id="PTHR12629">
    <property type="entry name" value="DIPHOSPHOINOSITOL POLYPHOSPHATE PHOSPHOHYDROLASE"/>
    <property type="match status" value="1"/>
</dbReference>
<organism evidence="6 7">
    <name type="scientific">Celeribacter arenosi</name>
    <dbReference type="NCBI Taxonomy" id="792649"/>
    <lineage>
        <taxon>Bacteria</taxon>
        <taxon>Pseudomonadati</taxon>
        <taxon>Pseudomonadota</taxon>
        <taxon>Alphaproteobacteria</taxon>
        <taxon>Rhodobacterales</taxon>
        <taxon>Roseobacteraceae</taxon>
        <taxon>Celeribacter</taxon>
    </lineage>
</organism>
<evidence type="ECO:0000313" key="7">
    <source>
        <dbReference type="Proteomes" id="UP001399917"/>
    </source>
</evidence>
<protein>
    <submittedName>
        <fullName evidence="6">NUDIX hydrolase</fullName>
    </submittedName>
</protein>
<evidence type="ECO:0000256" key="2">
    <source>
        <dbReference type="ARBA" id="ARBA00022723"/>
    </source>
</evidence>
<name>A0ABP7K3F2_9RHOB</name>
<comment type="caution">
    <text evidence="6">The sequence shown here is derived from an EMBL/GenBank/DDBJ whole genome shotgun (WGS) entry which is preliminary data.</text>
</comment>
<dbReference type="PANTHER" id="PTHR12629:SF0">
    <property type="entry name" value="DIPHOSPHOINOSITOL-POLYPHOSPHATE DIPHOSPHATASE"/>
    <property type="match status" value="1"/>
</dbReference>
<keyword evidence="4" id="KW-0460">Magnesium</keyword>
<feature type="domain" description="Nudix hydrolase" evidence="5">
    <location>
        <begin position="11"/>
        <end position="143"/>
    </location>
</feature>
<dbReference type="GO" id="GO:0016787">
    <property type="term" value="F:hydrolase activity"/>
    <property type="evidence" value="ECO:0007669"/>
    <property type="project" value="UniProtKB-KW"/>
</dbReference>
<evidence type="ECO:0000256" key="3">
    <source>
        <dbReference type="ARBA" id="ARBA00022801"/>
    </source>
</evidence>
<dbReference type="InterPro" id="IPR015797">
    <property type="entry name" value="NUDIX_hydrolase-like_dom_sf"/>
</dbReference>
<dbReference type="SUPFAM" id="SSF55811">
    <property type="entry name" value="Nudix"/>
    <property type="match status" value="1"/>
</dbReference>
<evidence type="ECO:0000313" key="6">
    <source>
        <dbReference type="EMBL" id="GAA3864522.1"/>
    </source>
</evidence>
<evidence type="ECO:0000256" key="4">
    <source>
        <dbReference type="ARBA" id="ARBA00022842"/>
    </source>
</evidence>
<dbReference type="RefSeq" id="WP_344845450.1">
    <property type="nucleotide sequence ID" value="NZ_BAABDF010000006.1"/>
</dbReference>
<evidence type="ECO:0000259" key="5">
    <source>
        <dbReference type="PROSITE" id="PS51462"/>
    </source>
</evidence>
<gene>
    <name evidence="6" type="ORF">GCM10022404_13560</name>
</gene>
<evidence type="ECO:0000256" key="1">
    <source>
        <dbReference type="ARBA" id="ARBA00001946"/>
    </source>
</evidence>
<dbReference type="Proteomes" id="UP001399917">
    <property type="component" value="Unassembled WGS sequence"/>
</dbReference>
<sequence length="143" mass="16081">MGNMKKVGTVASREQVAALCYRKGKNGKEILLVTSRDTGRWIIPKGWQIDGLADHESAAQEAWEEAGVRPEKVRGKPVGTYSYDKRHDDGTATPVEATVYPVKVKKLEKDYPEVDERTREWVAPKTAAKRVDEPELKAILKDF</sequence>
<dbReference type="InterPro" id="IPR000086">
    <property type="entry name" value="NUDIX_hydrolase_dom"/>
</dbReference>
<proteinExistence type="predicted"/>
<dbReference type="Gene3D" id="3.90.79.10">
    <property type="entry name" value="Nucleoside Triphosphate Pyrophosphohydrolase"/>
    <property type="match status" value="1"/>
</dbReference>
<dbReference type="InterPro" id="IPR047198">
    <property type="entry name" value="DDP-like_NUDIX"/>
</dbReference>